<evidence type="ECO:0000313" key="1">
    <source>
        <dbReference type="EMBL" id="OPZ90183.1"/>
    </source>
</evidence>
<organism evidence="1">
    <name type="scientific">candidate division TA06 bacterium ADurb.Bin417</name>
    <dbReference type="NCBI Taxonomy" id="1852828"/>
    <lineage>
        <taxon>Bacteria</taxon>
        <taxon>Bacteria division TA06</taxon>
    </lineage>
</organism>
<name>A0A1V5MAC3_UNCT6</name>
<sequence length="121" mass="13374">MLSRPVEALRLQDILFRAAGPVDFSRRLKMNGGRQEAHSQLEDYARTPAYFILANVDDFGLENLRLESVGPELPAGLHDLALLNCRCGRVAGLENRIRFTGPRLDPVLTEETPAGSVEFPG</sequence>
<protein>
    <submittedName>
        <fullName evidence="1">Uncharacterized protein</fullName>
    </submittedName>
</protein>
<proteinExistence type="predicted"/>
<dbReference type="EMBL" id="MWAK01000286">
    <property type="protein sequence ID" value="OPZ90183.1"/>
    <property type="molecule type" value="Genomic_DNA"/>
</dbReference>
<dbReference type="AlphaFoldDB" id="A0A1V5MAC3"/>
<accession>A0A1V5MAC3</accession>
<gene>
    <name evidence="1" type="ORF">BWY73_01370</name>
</gene>
<comment type="caution">
    <text evidence="1">The sequence shown here is derived from an EMBL/GenBank/DDBJ whole genome shotgun (WGS) entry which is preliminary data.</text>
</comment>
<reference evidence="1" key="1">
    <citation type="submission" date="2017-02" db="EMBL/GenBank/DDBJ databases">
        <title>Delving into the versatile metabolic prowess of the omnipresent phylum Bacteroidetes.</title>
        <authorList>
            <person name="Nobu M.K."/>
            <person name="Mei R."/>
            <person name="Narihiro T."/>
            <person name="Kuroda K."/>
            <person name="Liu W.-T."/>
        </authorList>
    </citation>
    <scope>NUCLEOTIDE SEQUENCE</scope>
    <source>
        <strain evidence="1">ADurb.Bin417</strain>
    </source>
</reference>
<dbReference type="Proteomes" id="UP000485484">
    <property type="component" value="Unassembled WGS sequence"/>
</dbReference>